<dbReference type="Pfam" id="PF13855">
    <property type="entry name" value="LRR_8"/>
    <property type="match status" value="5"/>
</dbReference>
<keyword evidence="1" id="KW-0433">Leucine-rich repeat</keyword>
<dbReference type="InterPro" id="IPR032675">
    <property type="entry name" value="LRR_dom_sf"/>
</dbReference>
<evidence type="ECO:0000256" key="1">
    <source>
        <dbReference type="ARBA" id="ARBA00022614"/>
    </source>
</evidence>
<feature type="region of interest" description="Disordered" evidence="3">
    <location>
        <begin position="1"/>
        <end position="47"/>
    </location>
</feature>
<evidence type="ECO:0000313" key="5">
    <source>
        <dbReference type="Proteomes" id="UP001648503"/>
    </source>
</evidence>
<dbReference type="SMART" id="SM00369">
    <property type="entry name" value="LRR_TYP"/>
    <property type="match status" value="12"/>
</dbReference>
<evidence type="ECO:0008006" key="6">
    <source>
        <dbReference type="Google" id="ProtNLM"/>
    </source>
</evidence>
<dbReference type="InterPro" id="IPR001611">
    <property type="entry name" value="Leu-rich_rpt"/>
</dbReference>
<dbReference type="SMART" id="SM00364">
    <property type="entry name" value="LRR_BAC"/>
    <property type="match status" value="10"/>
</dbReference>
<organism evidence="4 5">
    <name type="scientific">Batrachochytrium salamandrivorans</name>
    <dbReference type="NCBI Taxonomy" id="1357716"/>
    <lineage>
        <taxon>Eukaryota</taxon>
        <taxon>Fungi</taxon>
        <taxon>Fungi incertae sedis</taxon>
        <taxon>Chytridiomycota</taxon>
        <taxon>Chytridiomycota incertae sedis</taxon>
        <taxon>Chytridiomycetes</taxon>
        <taxon>Rhizophydiales</taxon>
        <taxon>Rhizophydiales incertae sedis</taxon>
        <taxon>Batrachochytrium</taxon>
    </lineage>
</organism>
<proteinExistence type="predicted"/>
<reference evidence="4 5" key="1">
    <citation type="submission" date="2021-02" db="EMBL/GenBank/DDBJ databases">
        <title>Variation within the Batrachochytrium salamandrivorans European outbreak.</title>
        <authorList>
            <person name="Kelly M."/>
            <person name="Pasmans F."/>
            <person name="Shea T.P."/>
            <person name="Munoz J.F."/>
            <person name="Carranza S."/>
            <person name="Cuomo C.A."/>
            <person name="Martel A."/>
        </authorList>
    </citation>
    <scope>NUCLEOTIDE SEQUENCE [LARGE SCALE GENOMIC DNA]</scope>
    <source>
        <strain evidence="4 5">AMFP18/2</strain>
    </source>
</reference>
<evidence type="ECO:0000256" key="3">
    <source>
        <dbReference type="SAM" id="MobiDB-lite"/>
    </source>
</evidence>
<dbReference type="Gene3D" id="3.80.10.10">
    <property type="entry name" value="Ribonuclease Inhibitor"/>
    <property type="match status" value="2"/>
</dbReference>
<name>A0ABQ8FAD0_9FUNG</name>
<gene>
    <name evidence="4" type="ORF">BASA50_006601</name>
</gene>
<evidence type="ECO:0000313" key="4">
    <source>
        <dbReference type="EMBL" id="KAH6594353.1"/>
    </source>
</evidence>
<sequence>MISSRGGSSSSNASKPSVRPKTATATGAFGRAGARPPLTRPAPVDKQKTLQKLVQASRSNGRLNISNQGLDRIPDSLWTGDGTGSSESSTVNVSFDRPSDEGNWWEVTDLSRLIAADNNITDIDPRIGELGALSILDLHNNTISMLPESIGSLQHLAILNLSFNRLSILPDAIFQLPLVELYLQGNTIKELPHTIGNLSRLSVLDLSDNNLTELPPSMASLSSLLKLNISKNKLTNLGAVDINGFIHLTELNAGYNTISSFVAPNVSAISLPKLKIFDLKNNRMGLLDVILDCPELCDLCLSFNQITSIAAGVFSNLVELQILDLRDNALSEVPIDVLQLAQLKRLDLTNNSIRLLQPQLGLLKNLSMLLVSGNPIRGLPATESTAKLLMYLQTRIPAQETPRAAIPGLSSTGEAKTAIPQNPTSSLAIASNSAAPTQQEVSSRIMNLSNQSLTALDEAILSGFSFSPSTIDLSQNQLQELPSILDQYSSSLSSLIVCKNRLLSFPTILFSHLKTLDLSCNNIASIPENLPSLPRLNELNLSFNQITLLPKRLSFPQLSVLLVCNNRISEIDAKALIESVPELQTLDLSNNSIQSIPPELALLPRMRSLQLQGNLFRVPRAAILQRGTDAILEYLKGRIPA</sequence>
<dbReference type="Proteomes" id="UP001648503">
    <property type="component" value="Unassembled WGS sequence"/>
</dbReference>
<keyword evidence="2" id="KW-0677">Repeat</keyword>
<dbReference type="PROSITE" id="PS51450">
    <property type="entry name" value="LRR"/>
    <property type="match status" value="4"/>
</dbReference>
<dbReference type="PANTHER" id="PTHR48051">
    <property type="match status" value="1"/>
</dbReference>
<keyword evidence="5" id="KW-1185">Reference proteome</keyword>
<dbReference type="InterPro" id="IPR050216">
    <property type="entry name" value="LRR_domain-containing"/>
</dbReference>
<dbReference type="EMBL" id="JAFCIX010000335">
    <property type="protein sequence ID" value="KAH6594353.1"/>
    <property type="molecule type" value="Genomic_DNA"/>
</dbReference>
<dbReference type="PANTHER" id="PTHR48051:SF1">
    <property type="entry name" value="RAS SUPPRESSOR PROTEIN 1"/>
    <property type="match status" value="1"/>
</dbReference>
<dbReference type="InterPro" id="IPR003591">
    <property type="entry name" value="Leu-rich_rpt_typical-subtyp"/>
</dbReference>
<feature type="compositionally biased region" description="Low complexity" evidence="3">
    <location>
        <begin position="1"/>
        <end position="35"/>
    </location>
</feature>
<accession>A0ABQ8FAD0</accession>
<evidence type="ECO:0000256" key="2">
    <source>
        <dbReference type="ARBA" id="ARBA00022737"/>
    </source>
</evidence>
<dbReference type="PRINTS" id="PR00019">
    <property type="entry name" value="LEURICHRPT"/>
</dbReference>
<feature type="region of interest" description="Disordered" evidence="3">
    <location>
        <begin position="74"/>
        <end position="95"/>
    </location>
</feature>
<protein>
    <recommendedName>
        <fullName evidence="6">Leucine-rich repeat-containing protein 40</fullName>
    </recommendedName>
</protein>
<comment type="caution">
    <text evidence="4">The sequence shown here is derived from an EMBL/GenBank/DDBJ whole genome shotgun (WGS) entry which is preliminary data.</text>
</comment>
<dbReference type="SUPFAM" id="SSF52058">
    <property type="entry name" value="L domain-like"/>
    <property type="match status" value="2"/>
</dbReference>